<evidence type="ECO:0000313" key="3">
    <source>
        <dbReference type="EMBL" id="TLU74341.1"/>
    </source>
</evidence>
<proteinExistence type="predicted"/>
<gene>
    <name evidence="3" type="ORF">FE263_03905</name>
</gene>
<evidence type="ECO:0000313" key="4">
    <source>
        <dbReference type="Proteomes" id="UP000305654"/>
    </source>
</evidence>
<dbReference type="InterPro" id="IPR012347">
    <property type="entry name" value="Ferritin-like"/>
</dbReference>
<dbReference type="AlphaFoldDB" id="A0A5R9JFB6"/>
<dbReference type="Proteomes" id="UP000305654">
    <property type="component" value="Unassembled WGS sequence"/>
</dbReference>
<dbReference type="Pfam" id="PF13628">
    <property type="entry name" value="DUF4142"/>
    <property type="match status" value="1"/>
</dbReference>
<reference evidence="3 4" key="1">
    <citation type="submission" date="2019-05" db="EMBL/GenBank/DDBJ databases">
        <authorList>
            <person name="Pankratov T."/>
            <person name="Grouzdev D."/>
        </authorList>
    </citation>
    <scope>NUCLEOTIDE SEQUENCE [LARGE SCALE GENOMIC DNA]</scope>
    <source>
        <strain evidence="3 4">KEBCLARHB70R</strain>
    </source>
</reference>
<dbReference type="PANTHER" id="PTHR38593:SF1">
    <property type="entry name" value="BLR2558 PROTEIN"/>
    <property type="match status" value="1"/>
</dbReference>
<comment type="caution">
    <text evidence="3">The sequence shown here is derived from an EMBL/GenBank/DDBJ whole genome shotgun (WGS) entry which is preliminary data.</text>
</comment>
<dbReference type="OrthoDB" id="9101320at2"/>
<keyword evidence="4" id="KW-1185">Reference proteome</keyword>
<evidence type="ECO:0000256" key="1">
    <source>
        <dbReference type="SAM" id="SignalP"/>
    </source>
</evidence>
<feature type="domain" description="DUF4142" evidence="2">
    <location>
        <begin position="40"/>
        <end position="175"/>
    </location>
</feature>
<feature type="chain" id="PRO_5024279176" evidence="1">
    <location>
        <begin position="21"/>
        <end position="195"/>
    </location>
</feature>
<dbReference type="PANTHER" id="PTHR38593">
    <property type="entry name" value="BLR2558 PROTEIN"/>
    <property type="match status" value="1"/>
</dbReference>
<dbReference type="EMBL" id="VCDI01000001">
    <property type="protein sequence ID" value="TLU74341.1"/>
    <property type="molecule type" value="Genomic_DNA"/>
</dbReference>
<accession>A0A5R9JFB6</accession>
<dbReference type="InterPro" id="IPR025419">
    <property type="entry name" value="DUF4142"/>
</dbReference>
<keyword evidence="1" id="KW-0732">Signal</keyword>
<dbReference type="RefSeq" id="WP_138324592.1">
    <property type="nucleotide sequence ID" value="NZ_VCDI01000001.1"/>
</dbReference>
<feature type="signal peptide" evidence="1">
    <location>
        <begin position="1"/>
        <end position="20"/>
    </location>
</feature>
<organism evidence="3 4">
    <name type="scientific">Lichenicoccus roseus</name>
    <dbReference type="NCBI Taxonomy" id="2683649"/>
    <lineage>
        <taxon>Bacteria</taxon>
        <taxon>Pseudomonadati</taxon>
        <taxon>Pseudomonadota</taxon>
        <taxon>Alphaproteobacteria</taxon>
        <taxon>Acetobacterales</taxon>
        <taxon>Acetobacteraceae</taxon>
        <taxon>Lichenicoccus</taxon>
    </lineage>
</organism>
<sequence length="195" mass="20819">MNRYARWGLALALLPLAACADTKPPAPPPPPPAPPPIAANDAAFIQTAAQGGMNEIQTSQLAETSSHSAAIKAFGEKMISDHTANDDQLKQLVTAKGGTVPTTLNDDQQAMLTKLQGEHGRKFDHDYLQGQIMGHEAVLAAFQTEASSGTDPDLKNFATQTIPTIQMHLDRAKALAGTGTMHHHHMMHHHKADAS</sequence>
<dbReference type="Gene3D" id="1.20.1260.10">
    <property type="match status" value="1"/>
</dbReference>
<protein>
    <submittedName>
        <fullName evidence="3">DUF4142 domain-containing protein</fullName>
    </submittedName>
</protein>
<evidence type="ECO:0000259" key="2">
    <source>
        <dbReference type="Pfam" id="PF13628"/>
    </source>
</evidence>
<name>A0A5R9JFB6_9PROT</name>